<gene>
    <name evidence="2" type="ORF">KFZ73_21895</name>
</gene>
<protein>
    <recommendedName>
        <fullName evidence="4">Lsr2</fullName>
    </recommendedName>
</protein>
<keyword evidence="3" id="KW-1185">Reference proteome</keyword>
<accession>A0ABS5NKE0</accession>
<proteinExistence type="predicted"/>
<name>A0ABS5NKE0_TSUPA</name>
<organism evidence="2 3">
    <name type="scientific">Tsukamurella paurometabola</name>
    <name type="common">Corynebacterium paurometabolum</name>
    <dbReference type="NCBI Taxonomy" id="2061"/>
    <lineage>
        <taxon>Bacteria</taxon>
        <taxon>Bacillati</taxon>
        <taxon>Actinomycetota</taxon>
        <taxon>Actinomycetes</taxon>
        <taxon>Mycobacteriales</taxon>
        <taxon>Tsukamurellaceae</taxon>
        <taxon>Tsukamurella</taxon>
    </lineage>
</organism>
<comment type="caution">
    <text evidence="2">The sequence shown here is derived from an EMBL/GenBank/DDBJ whole genome shotgun (WGS) entry which is preliminary data.</text>
</comment>
<feature type="region of interest" description="Disordered" evidence="1">
    <location>
        <begin position="207"/>
        <end position="235"/>
    </location>
</feature>
<evidence type="ECO:0000313" key="2">
    <source>
        <dbReference type="EMBL" id="MBS4103883.1"/>
    </source>
</evidence>
<evidence type="ECO:0000313" key="3">
    <source>
        <dbReference type="Proteomes" id="UP000676853"/>
    </source>
</evidence>
<reference evidence="2 3" key="1">
    <citation type="submission" date="2021-04" db="EMBL/GenBank/DDBJ databases">
        <title>Whole genome sequence analysis of a thiophenic sulfur metabolizing bacteria.</title>
        <authorList>
            <person name="Akhtar N."/>
            <person name="Akram J."/>
            <person name="Aslam A."/>
        </authorList>
    </citation>
    <scope>NUCLEOTIDE SEQUENCE [LARGE SCALE GENOMIC DNA]</scope>
    <source>
        <strain evidence="2 3">3OW</strain>
    </source>
</reference>
<dbReference type="EMBL" id="JAGXOE010000088">
    <property type="protein sequence ID" value="MBS4103883.1"/>
    <property type="molecule type" value="Genomic_DNA"/>
</dbReference>
<feature type="compositionally biased region" description="Polar residues" evidence="1">
    <location>
        <begin position="225"/>
        <end position="235"/>
    </location>
</feature>
<dbReference type="RefSeq" id="WP_212555058.1">
    <property type="nucleotide sequence ID" value="NZ_JAGXOE010000088.1"/>
</dbReference>
<sequence length="235" mass="25299">MNGPTPGYSPRRAGEVVGVEITPRSPRPVTITCHDHAHRYELAYVQAEGGQVVTDLRITSDDGTPITAATLRRINPDRLARAAARHDTAKSAEAARDLRTSIDAATGTTEGHDWIERYRPTEAGMRAALAKHAPPGAAIPAPSQGGRPPLSREFLARVAQWARDAKAAGQTVYPYVAARGEAETGHSVSTETAKGWIARCKKADLLTADELRRPRRARTAARPTNSTSTEPETRA</sequence>
<evidence type="ECO:0008006" key="4">
    <source>
        <dbReference type="Google" id="ProtNLM"/>
    </source>
</evidence>
<dbReference type="Proteomes" id="UP000676853">
    <property type="component" value="Unassembled WGS sequence"/>
</dbReference>
<evidence type="ECO:0000256" key="1">
    <source>
        <dbReference type="SAM" id="MobiDB-lite"/>
    </source>
</evidence>